<dbReference type="AlphaFoldDB" id="A0AAW2FEP8"/>
<keyword evidence="2" id="KW-1185">Reference proteome</keyword>
<gene>
    <name evidence="1" type="ORF">PUN28_012576</name>
</gene>
<proteinExistence type="predicted"/>
<dbReference type="EMBL" id="JADYXP020000012">
    <property type="protein sequence ID" value="KAL0113515.1"/>
    <property type="molecule type" value="Genomic_DNA"/>
</dbReference>
<organism evidence="1 2">
    <name type="scientific">Cardiocondyla obscurior</name>
    <dbReference type="NCBI Taxonomy" id="286306"/>
    <lineage>
        <taxon>Eukaryota</taxon>
        <taxon>Metazoa</taxon>
        <taxon>Ecdysozoa</taxon>
        <taxon>Arthropoda</taxon>
        <taxon>Hexapoda</taxon>
        <taxon>Insecta</taxon>
        <taxon>Pterygota</taxon>
        <taxon>Neoptera</taxon>
        <taxon>Endopterygota</taxon>
        <taxon>Hymenoptera</taxon>
        <taxon>Apocrita</taxon>
        <taxon>Aculeata</taxon>
        <taxon>Formicoidea</taxon>
        <taxon>Formicidae</taxon>
        <taxon>Myrmicinae</taxon>
        <taxon>Cardiocondyla</taxon>
    </lineage>
</organism>
<protein>
    <submittedName>
        <fullName evidence="1">Uncharacterized protein</fullName>
    </submittedName>
</protein>
<comment type="caution">
    <text evidence="1">The sequence shown here is derived from an EMBL/GenBank/DDBJ whole genome shotgun (WGS) entry which is preliminary data.</text>
</comment>
<evidence type="ECO:0000313" key="1">
    <source>
        <dbReference type="EMBL" id="KAL0113515.1"/>
    </source>
</evidence>
<accession>A0AAW2FEP8</accession>
<evidence type="ECO:0000313" key="2">
    <source>
        <dbReference type="Proteomes" id="UP001430953"/>
    </source>
</evidence>
<dbReference type="Proteomes" id="UP001430953">
    <property type="component" value="Unassembled WGS sequence"/>
</dbReference>
<name>A0AAW2FEP8_9HYME</name>
<sequence length="81" mass="9395">MRYRSCNRDHVKKLNRDVINITQASAGFERESLKQYDGSPGDLIVGRSFETRTLRSPVKWKKKKLSSCDDGDAIRINKRPR</sequence>
<reference evidence="1 2" key="1">
    <citation type="submission" date="2023-03" db="EMBL/GenBank/DDBJ databases">
        <title>High recombination rates correlate with genetic variation in Cardiocondyla obscurior ants.</title>
        <authorList>
            <person name="Errbii M."/>
        </authorList>
    </citation>
    <scope>NUCLEOTIDE SEQUENCE [LARGE SCALE GENOMIC DNA]</scope>
    <source>
        <strain evidence="1">Alpha-2009</strain>
        <tissue evidence="1">Whole body</tissue>
    </source>
</reference>